<dbReference type="AlphaFoldDB" id="A0A6A6PSI5"/>
<feature type="compositionally biased region" description="Basic and acidic residues" evidence="1">
    <location>
        <begin position="444"/>
        <end position="465"/>
    </location>
</feature>
<dbReference type="OrthoDB" id="3827811at2759"/>
<dbReference type="EMBL" id="MU001636">
    <property type="protein sequence ID" value="KAF2482746.1"/>
    <property type="molecule type" value="Genomic_DNA"/>
</dbReference>
<accession>A0A6A6PSI5</accession>
<reference evidence="2" key="1">
    <citation type="journal article" date="2020" name="Stud. Mycol.">
        <title>101 Dothideomycetes genomes: a test case for predicting lifestyles and emergence of pathogens.</title>
        <authorList>
            <person name="Haridas S."/>
            <person name="Albert R."/>
            <person name="Binder M."/>
            <person name="Bloem J."/>
            <person name="Labutti K."/>
            <person name="Salamov A."/>
            <person name="Andreopoulos B."/>
            <person name="Baker S."/>
            <person name="Barry K."/>
            <person name="Bills G."/>
            <person name="Bluhm B."/>
            <person name="Cannon C."/>
            <person name="Castanera R."/>
            <person name="Culley D."/>
            <person name="Daum C."/>
            <person name="Ezra D."/>
            <person name="Gonzalez J."/>
            <person name="Henrissat B."/>
            <person name="Kuo A."/>
            <person name="Liang C."/>
            <person name="Lipzen A."/>
            <person name="Lutzoni F."/>
            <person name="Magnuson J."/>
            <person name="Mondo S."/>
            <person name="Nolan M."/>
            <person name="Ohm R."/>
            <person name="Pangilinan J."/>
            <person name="Park H.-J."/>
            <person name="Ramirez L."/>
            <person name="Alfaro M."/>
            <person name="Sun H."/>
            <person name="Tritt A."/>
            <person name="Yoshinaga Y."/>
            <person name="Zwiers L.-H."/>
            <person name="Turgeon B."/>
            <person name="Goodwin S."/>
            <person name="Spatafora J."/>
            <person name="Crous P."/>
            <person name="Grigoriev I."/>
        </authorList>
    </citation>
    <scope>NUCLEOTIDE SEQUENCE</scope>
    <source>
        <strain evidence="2">CBS 113389</strain>
    </source>
</reference>
<feature type="region of interest" description="Disordered" evidence="1">
    <location>
        <begin position="432"/>
        <end position="465"/>
    </location>
</feature>
<organism evidence="2 3">
    <name type="scientific">Neohortaea acidophila</name>
    <dbReference type="NCBI Taxonomy" id="245834"/>
    <lineage>
        <taxon>Eukaryota</taxon>
        <taxon>Fungi</taxon>
        <taxon>Dikarya</taxon>
        <taxon>Ascomycota</taxon>
        <taxon>Pezizomycotina</taxon>
        <taxon>Dothideomycetes</taxon>
        <taxon>Dothideomycetidae</taxon>
        <taxon>Mycosphaerellales</taxon>
        <taxon>Teratosphaeriaceae</taxon>
        <taxon>Neohortaea</taxon>
    </lineage>
</organism>
<keyword evidence="3" id="KW-1185">Reference proteome</keyword>
<evidence type="ECO:0000256" key="1">
    <source>
        <dbReference type="SAM" id="MobiDB-lite"/>
    </source>
</evidence>
<sequence length="465" mass="53216">MQDSIRQWRLHSPVDEIREALLGFDALHKRRDLRLEVLRSLSNPWPEPPRGPPGPAKSHVKTAALLPEANAAPVPHAIFRQRLYSTLDRKAIRKIIRVQLLRCERPEEILRVIAVAMQNKLVAQNMVVLSEPITRALYRCRKNVSDPQVLRTLNIIVWRFTTAGYRVDPSLLQLGMKFAARSRSLPAMKRYFKLSREAGAEFSSNVFRSVIAKFSIGNRGLGEIRNGRWSREQLLQVLTGFEDERHLPPDQQNHLGTFLHRDSWQYLHGWVAVLARCKDSESVWREWELWKQSPARTHPKKLQSQNPLVTSKVRGDHWFIEQMSLAGDLEKAWTIFGESGMPFDRLKLRVKVRLLEGIEHATIPKDALSDALLNKYDMDLAKIERALGVRWVASDDGEGSHELFTDQEEALETLGADDWKMECDLAFPQFGFPQSDEEGAIVPERSERALHDAEEKGPADGDRAV</sequence>
<proteinExistence type="predicted"/>
<protein>
    <submittedName>
        <fullName evidence="2">Uncharacterized protein</fullName>
    </submittedName>
</protein>
<dbReference type="Proteomes" id="UP000799767">
    <property type="component" value="Unassembled WGS sequence"/>
</dbReference>
<dbReference type="GeneID" id="54478293"/>
<name>A0A6A6PSI5_9PEZI</name>
<evidence type="ECO:0000313" key="3">
    <source>
        <dbReference type="Proteomes" id="UP000799767"/>
    </source>
</evidence>
<dbReference type="RefSeq" id="XP_033589316.1">
    <property type="nucleotide sequence ID" value="XM_033737291.1"/>
</dbReference>
<gene>
    <name evidence="2" type="ORF">BDY17DRAFT_325005</name>
</gene>
<evidence type="ECO:0000313" key="2">
    <source>
        <dbReference type="EMBL" id="KAF2482746.1"/>
    </source>
</evidence>